<gene>
    <name evidence="2" type="ORF">JFY56_10655</name>
</gene>
<dbReference type="RefSeq" id="WP_208313624.1">
    <property type="nucleotide sequence ID" value="NZ_JAELYA010000003.1"/>
</dbReference>
<evidence type="ECO:0000256" key="1">
    <source>
        <dbReference type="SAM" id="SignalP"/>
    </source>
</evidence>
<comment type="caution">
    <text evidence="2">The sequence shown here is derived from an EMBL/GenBank/DDBJ whole genome shotgun (WGS) entry which is preliminary data.</text>
</comment>
<evidence type="ECO:0000313" key="2">
    <source>
        <dbReference type="EMBL" id="MBO3275685.1"/>
    </source>
</evidence>
<name>A0ABS3TSP6_9PSED</name>
<dbReference type="Proteomes" id="UP000669060">
    <property type="component" value="Unassembled WGS sequence"/>
</dbReference>
<feature type="chain" id="PRO_5045836477" description="Periplasmic-like protein" evidence="1">
    <location>
        <begin position="24"/>
        <end position="190"/>
    </location>
</feature>
<feature type="signal peptide" evidence="1">
    <location>
        <begin position="1"/>
        <end position="23"/>
    </location>
</feature>
<evidence type="ECO:0000313" key="3">
    <source>
        <dbReference type="Proteomes" id="UP000669060"/>
    </source>
</evidence>
<organism evidence="2 3">
    <name type="scientific">Pseudomonas schmalbachii</name>
    <dbReference type="NCBI Taxonomy" id="2816993"/>
    <lineage>
        <taxon>Bacteria</taxon>
        <taxon>Pseudomonadati</taxon>
        <taxon>Pseudomonadota</taxon>
        <taxon>Gammaproteobacteria</taxon>
        <taxon>Pseudomonadales</taxon>
        <taxon>Pseudomonadaceae</taxon>
        <taxon>Pseudomonas</taxon>
    </lineage>
</organism>
<proteinExistence type="predicted"/>
<keyword evidence="1" id="KW-0732">Signal</keyword>
<reference evidence="2 3" key="1">
    <citation type="submission" date="2020-12" db="EMBL/GenBank/DDBJ databases">
        <title>Pseudomonas schmalbachii sp. nov. isolated from millipede gut.</title>
        <authorList>
            <person name="Shelomi M."/>
        </authorList>
    </citation>
    <scope>NUCLEOTIDE SEQUENCE [LARGE SCALE GENOMIC DNA]</scope>
    <source>
        <strain evidence="2 3">Milli4</strain>
    </source>
</reference>
<dbReference type="InterPro" id="IPR029045">
    <property type="entry name" value="ClpP/crotonase-like_dom_sf"/>
</dbReference>
<dbReference type="EMBL" id="JAELYA010000003">
    <property type="protein sequence ID" value="MBO3275685.1"/>
    <property type="molecule type" value="Genomic_DNA"/>
</dbReference>
<evidence type="ECO:0008006" key="4">
    <source>
        <dbReference type="Google" id="ProtNLM"/>
    </source>
</evidence>
<accession>A0ABS3TSP6</accession>
<protein>
    <recommendedName>
        <fullName evidence="4">Periplasmic-like protein</fullName>
    </recommendedName>
</protein>
<dbReference type="SUPFAM" id="SSF52096">
    <property type="entry name" value="ClpP/crotonase"/>
    <property type="match status" value="1"/>
</dbReference>
<sequence>MASNAFRAVVFCALAFGASAAVARVEVQPVQHKSAGQVLAVRITEDIAPGDYERLLKGIVGNPGKFAKKVALLDSIGGSVPEAMKMGRLLREAGFDTLVPNDGVCQGSCVYLLAAGHNRKVRGYVGLHRPYFPSGDSALADSAQRGIRYSPSAYFREMNVPDSLASEMQSIDPKHMRVLSPQELAQYHLN</sequence>
<keyword evidence="3" id="KW-1185">Reference proteome</keyword>